<evidence type="ECO:0000313" key="3">
    <source>
        <dbReference type="EMBL" id="PJA46699.1"/>
    </source>
</evidence>
<keyword evidence="2" id="KW-1133">Transmembrane helix</keyword>
<keyword evidence="2" id="KW-0472">Membrane</keyword>
<comment type="caution">
    <text evidence="3">The sequence shown here is derived from an EMBL/GenBank/DDBJ whole genome shotgun (WGS) entry which is preliminary data.</text>
</comment>
<keyword evidence="2" id="KW-0812">Transmembrane</keyword>
<evidence type="ECO:0000256" key="2">
    <source>
        <dbReference type="SAM" id="Phobius"/>
    </source>
</evidence>
<sequence>MSTIPKLVAGLRDAAQIIFENLDTDRFNMIFNDLESSADTFSLSDLKTKLQILRAQIKTFPLDRATKLELSNQLKLLAGKLASSHSLLEEPLRIQNLNSSLDYVDPPSLSAIQIRKRPDEFEKPTEHAPIRVPRTLATVEINEDLVEAEERWHNTDEVEVAEFFGDLPPPSDEERLLPPGFTEDPSNSSQQKALEAQTLGAYFAEGDAMNSSPKKRNEDRARDTTRLLLNFSLLGLVAIIAICTVRMSTFQDTLSYIRAQKLVHLSSEPRISLTESLSEVPVLVANVAEQSPIETEIDETVTAVIDFITAIEEEPATRGEELTKTLTTVVVYVPQPVEQVPLLQTAVSEPGAPTKVRIKPSSDDQPVRCDGEFAYSNLLWQNGHWWGLRDVECNNGLYTITVGAYKGETIRSSCLNAETNGTPWCRLIERF</sequence>
<proteinExistence type="predicted"/>
<organism evidence="3 4">
    <name type="scientific">Candidatus Uhrbacteria bacterium CG_4_9_14_3_um_filter_41_35</name>
    <dbReference type="NCBI Taxonomy" id="1975034"/>
    <lineage>
        <taxon>Bacteria</taxon>
        <taxon>Candidatus Uhriibacteriota</taxon>
    </lineage>
</organism>
<dbReference type="EMBL" id="PFWT01000009">
    <property type="protein sequence ID" value="PJA46699.1"/>
    <property type="molecule type" value="Genomic_DNA"/>
</dbReference>
<dbReference type="Proteomes" id="UP000231263">
    <property type="component" value="Unassembled WGS sequence"/>
</dbReference>
<gene>
    <name evidence="3" type="ORF">CO173_02945</name>
</gene>
<name>A0A2M7XFR5_9BACT</name>
<dbReference type="AlphaFoldDB" id="A0A2M7XFR5"/>
<accession>A0A2M7XFR5</accession>
<evidence type="ECO:0000313" key="4">
    <source>
        <dbReference type="Proteomes" id="UP000231263"/>
    </source>
</evidence>
<reference evidence="4" key="1">
    <citation type="submission" date="2017-09" db="EMBL/GenBank/DDBJ databases">
        <title>Depth-based differentiation of microbial function through sediment-hosted aquifers and enrichment of novel symbionts in the deep terrestrial subsurface.</title>
        <authorList>
            <person name="Probst A.J."/>
            <person name="Ladd B."/>
            <person name="Jarett J.K."/>
            <person name="Geller-Mcgrath D.E."/>
            <person name="Sieber C.M.K."/>
            <person name="Emerson J.B."/>
            <person name="Anantharaman K."/>
            <person name="Thomas B.C."/>
            <person name="Malmstrom R."/>
            <person name="Stieglmeier M."/>
            <person name="Klingl A."/>
            <person name="Woyke T."/>
            <person name="Ryan C.M."/>
            <person name="Banfield J.F."/>
        </authorList>
    </citation>
    <scope>NUCLEOTIDE SEQUENCE [LARGE SCALE GENOMIC DNA]</scope>
</reference>
<feature type="region of interest" description="Disordered" evidence="1">
    <location>
        <begin position="164"/>
        <end position="192"/>
    </location>
</feature>
<feature type="transmembrane region" description="Helical" evidence="2">
    <location>
        <begin position="227"/>
        <end position="247"/>
    </location>
</feature>
<protein>
    <submittedName>
        <fullName evidence="3">Uncharacterized protein</fullName>
    </submittedName>
</protein>
<evidence type="ECO:0000256" key="1">
    <source>
        <dbReference type="SAM" id="MobiDB-lite"/>
    </source>
</evidence>